<dbReference type="Pfam" id="PF00043">
    <property type="entry name" value="GST_C"/>
    <property type="match status" value="1"/>
</dbReference>
<dbReference type="GeneID" id="101899791"/>
<dbReference type="PANTHER" id="PTHR43969">
    <property type="entry name" value="GLUTATHIONE S TRANSFERASE D10, ISOFORM A-RELATED"/>
    <property type="match status" value="1"/>
</dbReference>
<dbReference type="InterPro" id="IPR040079">
    <property type="entry name" value="Glutathione_S-Trfase"/>
</dbReference>
<sequence length="211" mass="24389">MDLYYIPSSGPCRAVEMTAKALGVELNKKFLNLRKGEQFTPEFKKLNPQHTVPTLVDGDFILWESRVIMMYLCEKFDTAKKWYPECPKLRAIVQHRMIFDLSTLYQSFADYYYPTLLWGKPVDHTKLKNIENAFKVFNILLEGKQFAAGDSVSIADISLLATVTNFDALKFDFSKYPNVAAWYERCKTAVPGYAENFEACKIFEKIFRGKL</sequence>
<protein>
    <submittedName>
        <fullName evidence="8">Glutathione S-transferase 1-like</fullName>
    </submittedName>
</protein>
<accession>A0A1I8MYV5</accession>
<dbReference type="InterPro" id="IPR004045">
    <property type="entry name" value="Glutathione_S-Trfase_N"/>
</dbReference>
<evidence type="ECO:0000313" key="7">
    <source>
        <dbReference type="Proteomes" id="UP001652621"/>
    </source>
</evidence>
<dbReference type="PANTHER" id="PTHR43969:SF9">
    <property type="entry name" value="GLUTATHIONE S TRANSFERASE D10, ISOFORM A-RELATED"/>
    <property type="match status" value="1"/>
</dbReference>
<reference evidence="6" key="1">
    <citation type="submission" date="2020-05" db="UniProtKB">
        <authorList>
            <consortium name="EnsemblMetazoa"/>
        </authorList>
    </citation>
    <scope>IDENTIFICATION</scope>
    <source>
        <strain evidence="6">Aabys</strain>
    </source>
</reference>
<dbReference type="STRING" id="7370.A0A1I8MYV5"/>
<keyword evidence="7" id="KW-1185">Reference proteome</keyword>
<evidence type="ECO:0000256" key="1">
    <source>
        <dbReference type="ARBA" id="ARBA00003701"/>
    </source>
</evidence>
<dbReference type="CDD" id="cd03177">
    <property type="entry name" value="GST_C_Delta_Epsilon"/>
    <property type="match status" value="1"/>
</dbReference>
<dbReference type="InterPro" id="IPR036249">
    <property type="entry name" value="Thioredoxin-like_sf"/>
</dbReference>
<evidence type="ECO:0000313" key="6">
    <source>
        <dbReference type="EnsemblMetazoa" id="MDOA009813-PA"/>
    </source>
</evidence>
<dbReference type="SFLD" id="SFLDS00019">
    <property type="entry name" value="Glutathione_Transferase_(cytos"/>
    <property type="match status" value="1"/>
</dbReference>
<dbReference type="KEGG" id="mde:101899791"/>
<dbReference type="PROSITE" id="PS50404">
    <property type="entry name" value="GST_NTER"/>
    <property type="match status" value="1"/>
</dbReference>
<dbReference type="OrthoDB" id="2309723at2759"/>
<feature type="domain" description="GST C-terminal" evidence="5">
    <location>
        <begin position="86"/>
        <end position="211"/>
    </location>
</feature>
<proteinExistence type="inferred from homology"/>
<dbReference type="EnsemblMetazoa" id="MDOA009813-RA">
    <property type="protein sequence ID" value="MDOA009813-PA"/>
    <property type="gene ID" value="MDOA009813"/>
</dbReference>
<dbReference type="AlphaFoldDB" id="A0A1I8MYV5"/>
<dbReference type="Gene3D" id="3.40.30.10">
    <property type="entry name" value="Glutaredoxin"/>
    <property type="match status" value="1"/>
</dbReference>
<dbReference type="VEuPathDB" id="VectorBase:MDOA009813"/>
<dbReference type="RefSeq" id="XP_005180115.1">
    <property type="nucleotide sequence ID" value="XM_005180058.2"/>
</dbReference>
<organism evidence="6">
    <name type="scientific">Musca domestica</name>
    <name type="common">House fly</name>
    <dbReference type="NCBI Taxonomy" id="7370"/>
    <lineage>
        <taxon>Eukaryota</taxon>
        <taxon>Metazoa</taxon>
        <taxon>Ecdysozoa</taxon>
        <taxon>Arthropoda</taxon>
        <taxon>Hexapoda</taxon>
        <taxon>Insecta</taxon>
        <taxon>Pterygota</taxon>
        <taxon>Neoptera</taxon>
        <taxon>Endopterygota</taxon>
        <taxon>Diptera</taxon>
        <taxon>Brachycera</taxon>
        <taxon>Muscomorpha</taxon>
        <taxon>Muscoidea</taxon>
        <taxon>Muscidae</taxon>
        <taxon>Musca</taxon>
    </lineage>
</organism>
<dbReference type="VEuPathDB" id="VectorBase:MDOMA2_009881"/>
<dbReference type="InterPro" id="IPR010987">
    <property type="entry name" value="Glutathione-S-Trfase_C-like"/>
</dbReference>
<comment type="subunit">
    <text evidence="2">Homodimer.</text>
</comment>
<feature type="domain" description="GST N-terminal" evidence="4">
    <location>
        <begin position="1"/>
        <end position="80"/>
    </location>
</feature>
<dbReference type="FunFam" id="1.20.1050.10:FF:000007">
    <property type="entry name" value="Glutathione S-transferase 1-1"/>
    <property type="match status" value="1"/>
</dbReference>
<dbReference type="SFLD" id="SFLDG00358">
    <property type="entry name" value="Main_(cytGST)"/>
    <property type="match status" value="1"/>
</dbReference>
<evidence type="ECO:0000313" key="8">
    <source>
        <dbReference type="RefSeq" id="XP_005180115.1"/>
    </source>
</evidence>
<evidence type="ECO:0000259" key="5">
    <source>
        <dbReference type="PROSITE" id="PS50405"/>
    </source>
</evidence>
<dbReference type="CDD" id="cd03045">
    <property type="entry name" value="GST_N_Delta_Epsilon"/>
    <property type="match status" value="1"/>
</dbReference>
<comment type="similarity">
    <text evidence="3">Belongs to the GST superfamily.</text>
</comment>
<dbReference type="Gene3D" id="1.20.1050.10">
    <property type="match status" value="1"/>
</dbReference>
<dbReference type="FunFam" id="3.40.30.10:FF:000034">
    <property type="entry name" value="glutathione S-transferase 1"/>
    <property type="match status" value="1"/>
</dbReference>
<dbReference type="eggNOG" id="KOG0867">
    <property type="taxonomic scope" value="Eukaryota"/>
</dbReference>
<evidence type="ECO:0000256" key="3">
    <source>
        <dbReference type="RuleBase" id="RU003494"/>
    </source>
</evidence>
<dbReference type="SUPFAM" id="SSF52833">
    <property type="entry name" value="Thioredoxin-like"/>
    <property type="match status" value="1"/>
</dbReference>
<gene>
    <name evidence="6" type="primary">101899791</name>
    <name evidence="8" type="synonym">LOC101899791</name>
</gene>
<dbReference type="PROSITE" id="PS50405">
    <property type="entry name" value="GST_CTER"/>
    <property type="match status" value="1"/>
</dbReference>
<dbReference type="Pfam" id="PF02798">
    <property type="entry name" value="GST_N"/>
    <property type="match status" value="1"/>
</dbReference>
<reference evidence="8" key="2">
    <citation type="submission" date="2025-04" db="UniProtKB">
        <authorList>
            <consortium name="RefSeq"/>
        </authorList>
    </citation>
    <scope>IDENTIFICATION</scope>
    <source>
        <strain evidence="8">Aabys</strain>
    </source>
</reference>
<dbReference type="Proteomes" id="UP001652621">
    <property type="component" value="Unplaced"/>
</dbReference>
<dbReference type="GO" id="GO:0004364">
    <property type="term" value="F:glutathione transferase activity"/>
    <property type="evidence" value="ECO:0007669"/>
    <property type="project" value="TreeGrafter"/>
</dbReference>
<dbReference type="SUPFAM" id="SSF47616">
    <property type="entry name" value="GST C-terminal domain-like"/>
    <property type="match status" value="1"/>
</dbReference>
<dbReference type="SFLD" id="SFLDG01153">
    <property type="entry name" value="Main.4:_Theta-like"/>
    <property type="match status" value="1"/>
</dbReference>
<evidence type="ECO:0000256" key="2">
    <source>
        <dbReference type="ARBA" id="ARBA00011738"/>
    </source>
</evidence>
<dbReference type="InterPro" id="IPR004046">
    <property type="entry name" value="GST_C"/>
</dbReference>
<comment type="function">
    <text evidence="1">Conjugation of reduced glutathione to a wide number of exogenous and endogenous hydrophobic electrophiles.</text>
</comment>
<dbReference type="GO" id="GO:0006749">
    <property type="term" value="P:glutathione metabolic process"/>
    <property type="evidence" value="ECO:0007669"/>
    <property type="project" value="TreeGrafter"/>
</dbReference>
<name>A0A1I8MYV5_MUSDO</name>
<evidence type="ECO:0000259" key="4">
    <source>
        <dbReference type="PROSITE" id="PS50404"/>
    </source>
</evidence>
<dbReference type="InterPro" id="IPR036282">
    <property type="entry name" value="Glutathione-S-Trfase_C_sf"/>
</dbReference>